<feature type="compositionally biased region" description="Polar residues" evidence="9">
    <location>
        <begin position="468"/>
        <end position="479"/>
    </location>
</feature>
<dbReference type="Gene3D" id="1.25.40.20">
    <property type="entry name" value="Ankyrin repeat-containing domain"/>
    <property type="match status" value="1"/>
</dbReference>
<keyword evidence="4" id="KW-0010">Activator</keyword>
<feature type="compositionally biased region" description="Low complexity" evidence="9">
    <location>
        <begin position="502"/>
        <end position="517"/>
    </location>
</feature>
<dbReference type="GeneID" id="106079463"/>
<dbReference type="OMA" id="GCANYSA"/>
<evidence type="ECO:0000256" key="2">
    <source>
        <dbReference type="ARBA" id="ARBA00008267"/>
    </source>
</evidence>
<dbReference type="PANTHER" id="PTHR23335:SF1">
    <property type="entry name" value="CALMODULIN-BINDING TRANSCRIPTION ACTIVATOR, ISOFORM F"/>
    <property type="match status" value="1"/>
</dbReference>
<comment type="similarity">
    <text evidence="2">Belongs to the CAMTA family.</text>
</comment>
<dbReference type="Pfam" id="PF03859">
    <property type="entry name" value="CG-1"/>
    <property type="match status" value="1"/>
</dbReference>
<keyword evidence="3" id="KW-0040">ANK repeat</keyword>
<feature type="compositionally biased region" description="Basic and acidic residues" evidence="9">
    <location>
        <begin position="1698"/>
        <end position="1713"/>
    </location>
</feature>
<feature type="region of interest" description="Disordered" evidence="9">
    <location>
        <begin position="257"/>
        <end position="291"/>
    </location>
</feature>
<comment type="subcellular location">
    <subcellularLocation>
        <location evidence="1">Nucleus</location>
    </subcellularLocation>
</comment>
<dbReference type="InterPro" id="IPR036770">
    <property type="entry name" value="Ankyrin_rpt-contain_sf"/>
</dbReference>
<dbReference type="OrthoDB" id="407555at2759"/>
<keyword evidence="11" id="KW-1185">Reference proteome</keyword>
<dbReference type="GO" id="GO:0003690">
    <property type="term" value="F:double-stranded DNA binding"/>
    <property type="evidence" value="ECO:0007669"/>
    <property type="project" value="TreeGrafter"/>
</dbReference>
<evidence type="ECO:0000256" key="7">
    <source>
        <dbReference type="ARBA" id="ARBA00029480"/>
    </source>
</evidence>
<evidence type="ECO:0000256" key="8">
    <source>
        <dbReference type="SAM" id="Coils"/>
    </source>
</evidence>
<name>A0A9W2YMF8_BIOGL</name>
<dbReference type="InterPro" id="IPR000048">
    <property type="entry name" value="IQ_motif_EF-hand-BS"/>
</dbReference>
<dbReference type="InterPro" id="IPR027417">
    <property type="entry name" value="P-loop_NTPase"/>
</dbReference>
<dbReference type="PROSITE" id="PS51437">
    <property type="entry name" value="CG_1"/>
    <property type="match status" value="1"/>
</dbReference>
<feature type="compositionally biased region" description="Low complexity" evidence="9">
    <location>
        <begin position="454"/>
        <end position="467"/>
    </location>
</feature>
<keyword evidence="8" id="KW-0175">Coiled coil</keyword>
<dbReference type="SUPFAM" id="SSF81296">
    <property type="entry name" value="E set domains"/>
    <property type="match status" value="1"/>
</dbReference>
<dbReference type="InterPro" id="IPR014756">
    <property type="entry name" value="Ig_E-set"/>
</dbReference>
<sequence length="1776" mass="195589">MDELNEAPSTSSKMDLHDQTFETADDSEDNVNIKLPEQLQKIVPAEEFVSVRHRWNTNEEIASILIAFDKHKDWLVLPQKIRPASGSMLLYNRKLVFYRRDGYCWKKRRNGSTIREDHMKLKVQGLECIYGSYVHSAILPTFHRRCYWLLQNPNIVLIHYLNVPYPEAAKPSIPSLSYELRQKDWTKEELVDQLRPMLSQVTQGTELDVEEDQKVEKLLEEILPFLMPTQENNKNAQTLQRLTRPLAPAPMTATHLTVTNTVSSSPISSTTASLKRPVRKQLRTDEPQPSCNLESLQNMGLVPQGVSPSLLPQHVMLAPQQSQSLQQPQCSVPNFHSLNGHSFLQKNSQSPLIISTAAGHIFGAENLMQGSGSSLPLNQQKNMSDVLNHSLASTINTPRFVTIGPDMGVTNSSTASCNETVSSIGMAYTQSNLLPALSPFSNKAVNSSTFPTNPSHSSSPEAPSSSPIKNESQTSSGAENSFHFPQQHLYQLVAQQNHSFPQDNSQPQQMQQHGQGQTPVLTLHLKPSGMTSLEGPGFVLSLQGATIVSQHKDQPELSSFTTNSSSPLSFSNNQGVVLVASQSPTGGLVLNRVSPSFQPITSSFAMTTSSSQQSFSSANVCSSEFVISTASPMTSSHYTQPLTLSDNNLSQGFTYSTPAVQKSGNPHVNPFSDIFSTTMTNSKPFPAKLDNEMFPVNSSSIQFSGHYSDSKDNNIGLQASSFDSLRKEISMASYDSSSSVMSSLVQPSYTGAVSGSSTSPSTVFCLQQNILQSHHPQTVCDNHQAKHDTVDLMAGPSGNICVKDMITNPSSCDTLDGSFSSLPSADLNLDDLLDLNDLDDVSDLGCSPFTPSDISDQALGNSDLVLCDQTGSGSGINLSVQGQDAMSGHLSPFACDPLGCHQPSSSHQTQSPHLQLNALNNQGRNTVDPEINSVIKDFSPDWAYTKTNTKILVAGPWVSQDACYTCVFDGEHVPALLLQPGLLRCYTQYHPPGFATLQVARNGVIISNLEVFEFCDKEQRDDISFHPEWFAIDSNQLKQLLLERLDHLCRHFVQSVFTLPDIGSVDNETLETLLVQQVQSLLTQRWSDSNLYPKAGQHNLTLLHLASGLGYAKFISCLIRWRMENTSVALEFEIDAQSVDSHACTPLMWACALGKIDAALTLYHWNPSPLKMCNKDGHLPLALARQRGHYNLANQVEQLERAKEQLKEQSSSSVMDTTCLQTSLISSHPMATATDYRPIAEDRKDDSELKDELTVPPTSFPKPGKPGPKLIRRYSEQVISQQIRTLSKRNSIDILPSGQDVDHVTIPTIGSPLGQPVRETNSEPHLPVSPDMAFVAPPAPRLLLEDEIDEPTVYPAEPSTSKMDTDEVCARANSPIIDVERISSDEEVDSNNKDGSKHQMVTLANQIIAAIPERIKLSPPKGDDVDDASSGRGRSESHSSLPSQGSPRPSSFGDDSGISTPMTDSLAFEEYRYPEFGTPASSLSPDSTCLPSPYSPYSFTLDSPPPTTAEFTEYFNAPTTYMEKDFSQLTLSDQEQRKLYEAAKVIQNAYRHYRDKQQQQQQQLQQQKEIEAAILIQSYYRRYKTYAYYKKMSHAAVLIQNQFRTYYAKRKKRGDTGATPRRESERLKKGRNQSVIIQQRFRSHYQRRSLDGKEGIGQTPGSGEAHDSSPPPPKGNFPDESPQTEVEAESGRLTPKSSDMRDTGREFSTEDIRNVQPGKVDGGDQEGSCSGGKEAYMPSRTGDSGLGKPGDSLGDNLTDSGCVIDNDDDCGIFKME</sequence>
<feature type="compositionally biased region" description="Basic and acidic residues" evidence="9">
    <location>
        <begin position="1238"/>
        <end position="1253"/>
    </location>
</feature>
<dbReference type="GO" id="GO:0005634">
    <property type="term" value="C:nucleus"/>
    <property type="evidence" value="ECO:0007669"/>
    <property type="project" value="UniProtKB-SubCell"/>
</dbReference>
<feature type="region of interest" description="Disordered" evidence="9">
    <location>
        <begin position="1610"/>
        <end position="1762"/>
    </location>
</feature>
<organism evidence="11 12">
    <name type="scientific">Biomphalaria glabrata</name>
    <name type="common">Bloodfluke planorb</name>
    <name type="synonym">Freshwater snail</name>
    <dbReference type="NCBI Taxonomy" id="6526"/>
    <lineage>
        <taxon>Eukaryota</taxon>
        <taxon>Metazoa</taxon>
        <taxon>Spiralia</taxon>
        <taxon>Lophotrochozoa</taxon>
        <taxon>Mollusca</taxon>
        <taxon>Gastropoda</taxon>
        <taxon>Heterobranchia</taxon>
        <taxon>Euthyneura</taxon>
        <taxon>Panpulmonata</taxon>
        <taxon>Hygrophila</taxon>
        <taxon>Lymnaeoidea</taxon>
        <taxon>Planorbidae</taxon>
        <taxon>Biomphalaria</taxon>
    </lineage>
</organism>
<feature type="region of interest" description="Disordered" evidence="9">
    <location>
        <begin position="446"/>
        <end position="480"/>
    </location>
</feature>
<dbReference type="Gene3D" id="1.20.5.190">
    <property type="match status" value="1"/>
</dbReference>
<feature type="compositionally biased region" description="Basic and acidic residues" evidence="9">
    <location>
        <begin position="1378"/>
        <end position="1397"/>
    </location>
</feature>
<dbReference type="SUPFAM" id="SSF52540">
    <property type="entry name" value="P-loop containing nucleoside triphosphate hydrolases"/>
    <property type="match status" value="1"/>
</dbReference>
<dbReference type="PROSITE" id="PS50096">
    <property type="entry name" value="IQ"/>
    <property type="match status" value="1"/>
</dbReference>
<feature type="region of interest" description="Disordered" evidence="9">
    <location>
        <begin position="1311"/>
        <end position="1330"/>
    </location>
</feature>
<dbReference type="Gene3D" id="2.60.40.10">
    <property type="entry name" value="Immunoglobulins"/>
    <property type="match status" value="1"/>
</dbReference>
<dbReference type="SMART" id="SM00015">
    <property type="entry name" value="IQ"/>
    <property type="match status" value="3"/>
</dbReference>
<dbReference type="InterPro" id="IPR013783">
    <property type="entry name" value="Ig-like_fold"/>
</dbReference>
<accession>A0A9W2YMF8</accession>
<evidence type="ECO:0000256" key="1">
    <source>
        <dbReference type="ARBA" id="ARBA00004123"/>
    </source>
</evidence>
<feature type="region of interest" description="Disordered" evidence="9">
    <location>
        <begin position="1373"/>
        <end position="1397"/>
    </location>
</feature>
<gene>
    <name evidence="12" type="primary">LOC106079463</name>
</gene>
<evidence type="ECO:0000256" key="9">
    <source>
        <dbReference type="SAM" id="MobiDB-lite"/>
    </source>
</evidence>
<comment type="subunit">
    <text evidence="7">May interact with calmodulin.</text>
</comment>
<keyword evidence="6" id="KW-0539">Nucleus</keyword>
<protein>
    <submittedName>
        <fullName evidence="12">Calmodulin-binding transcription activator 1-like isoform X1</fullName>
    </submittedName>
</protein>
<evidence type="ECO:0000313" key="12">
    <source>
        <dbReference type="RefSeq" id="XP_055863820.1"/>
    </source>
</evidence>
<evidence type="ECO:0000256" key="6">
    <source>
        <dbReference type="ARBA" id="ARBA00023242"/>
    </source>
</evidence>
<feature type="domain" description="CG-1" evidence="10">
    <location>
        <begin position="44"/>
        <end position="169"/>
    </location>
</feature>
<feature type="coiled-coil region" evidence="8">
    <location>
        <begin position="1189"/>
        <end position="1216"/>
    </location>
</feature>
<keyword evidence="5" id="KW-0804">Transcription</keyword>
<evidence type="ECO:0000259" key="10">
    <source>
        <dbReference type="PROSITE" id="PS51437"/>
    </source>
</evidence>
<evidence type="ECO:0000313" key="11">
    <source>
        <dbReference type="Proteomes" id="UP001165740"/>
    </source>
</evidence>
<evidence type="ECO:0000256" key="4">
    <source>
        <dbReference type="ARBA" id="ARBA00023159"/>
    </source>
</evidence>
<feature type="region of interest" description="Disordered" evidence="9">
    <location>
        <begin position="1412"/>
        <end position="1461"/>
    </location>
</feature>
<dbReference type="SUPFAM" id="SSF48403">
    <property type="entry name" value="Ankyrin repeat"/>
    <property type="match status" value="1"/>
</dbReference>
<proteinExistence type="inferred from homology"/>
<dbReference type="GO" id="GO:0006357">
    <property type="term" value="P:regulation of transcription by RNA polymerase II"/>
    <property type="evidence" value="ECO:0007669"/>
    <property type="project" value="TreeGrafter"/>
</dbReference>
<evidence type="ECO:0000256" key="5">
    <source>
        <dbReference type="ARBA" id="ARBA00023163"/>
    </source>
</evidence>
<dbReference type="PANTHER" id="PTHR23335">
    <property type="entry name" value="CALMODULIN-BINDING TRANSCRIPTION ACTIVATOR CAMTA"/>
    <property type="match status" value="1"/>
</dbReference>
<feature type="region of interest" description="Disordered" evidence="9">
    <location>
        <begin position="1231"/>
        <end position="1270"/>
    </location>
</feature>
<feature type="region of interest" description="Disordered" evidence="9">
    <location>
        <begin position="1"/>
        <end position="29"/>
    </location>
</feature>
<feature type="compositionally biased region" description="Low complexity" evidence="9">
    <location>
        <begin position="257"/>
        <end position="273"/>
    </location>
</feature>
<dbReference type="InterPro" id="IPR005559">
    <property type="entry name" value="CG-1_dom"/>
</dbReference>
<dbReference type="Proteomes" id="UP001165740">
    <property type="component" value="Chromosome 13"/>
</dbReference>
<evidence type="ECO:0000256" key="3">
    <source>
        <dbReference type="ARBA" id="ARBA00023043"/>
    </source>
</evidence>
<feature type="region of interest" description="Disordered" evidence="9">
    <location>
        <begin position="498"/>
        <end position="518"/>
    </location>
</feature>
<dbReference type="SMART" id="SM01076">
    <property type="entry name" value="CG-1"/>
    <property type="match status" value="1"/>
</dbReference>
<dbReference type="GO" id="GO:0003712">
    <property type="term" value="F:transcription coregulator activity"/>
    <property type="evidence" value="ECO:0007669"/>
    <property type="project" value="TreeGrafter"/>
</dbReference>
<reference evidence="12" key="1">
    <citation type="submission" date="2025-08" db="UniProtKB">
        <authorList>
            <consortium name="RefSeq"/>
        </authorList>
    </citation>
    <scope>IDENTIFICATION</scope>
</reference>
<dbReference type="RefSeq" id="XP_055863820.1">
    <property type="nucleotide sequence ID" value="XM_056007845.1"/>
</dbReference>